<evidence type="ECO:0000313" key="2">
    <source>
        <dbReference type="EMBL" id="OMJ81335.1"/>
    </source>
</evidence>
<dbReference type="InterPro" id="IPR001683">
    <property type="entry name" value="PX_dom"/>
</dbReference>
<dbReference type="InterPro" id="IPR050865">
    <property type="entry name" value="BEACH_Domain"/>
</dbReference>
<dbReference type="InterPro" id="IPR036871">
    <property type="entry name" value="PX_dom_sf"/>
</dbReference>
<dbReference type="CDD" id="cd06093">
    <property type="entry name" value="PX_domain"/>
    <property type="match status" value="1"/>
</dbReference>
<dbReference type="AlphaFoldDB" id="A0A1R2BXJ6"/>
<keyword evidence="3" id="KW-1185">Reference proteome</keyword>
<dbReference type="SMART" id="SM00312">
    <property type="entry name" value="PX"/>
    <property type="match status" value="1"/>
</dbReference>
<accession>A0A1R2BXJ6</accession>
<dbReference type="EMBL" id="MPUH01000385">
    <property type="protein sequence ID" value="OMJ81335.1"/>
    <property type="molecule type" value="Genomic_DNA"/>
</dbReference>
<feature type="domain" description="PX" evidence="1">
    <location>
        <begin position="1"/>
        <end position="110"/>
    </location>
</feature>
<organism evidence="2 3">
    <name type="scientific">Stentor coeruleus</name>
    <dbReference type="NCBI Taxonomy" id="5963"/>
    <lineage>
        <taxon>Eukaryota</taxon>
        <taxon>Sar</taxon>
        <taxon>Alveolata</taxon>
        <taxon>Ciliophora</taxon>
        <taxon>Postciliodesmatophora</taxon>
        <taxon>Heterotrichea</taxon>
        <taxon>Heterotrichida</taxon>
        <taxon>Stentoridae</taxon>
        <taxon>Stentor</taxon>
    </lineage>
</organism>
<protein>
    <recommendedName>
        <fullName evidence="1">PX domain-containing protein</fullName>
    </recommendedName>
</protein>
<evidence type="ECO:0000313" key="3">
    <source>
        <dbReference type="Proteomes" id="UP000187209"/>
    </source>
</evidence>
<evidence type="ECO:0000259" key="1">
    <source>
        <dbReference type="PROSITE" id="PS50195"/>
    </source>
</evidence>
<dbReference type="Gene3D" id="3.30.1520.10">
    <property type="entry name" value="Phox-like domain"/>
    <property type="match status" value="1"/>
</dbReference>
<name>A0A1R2BXJ6_9CILI</name>
<dbReference type="SUPFAM" id="SSF64268">
    <property type="entry name" value="PX domain"/>
    <property type="match status" value="1"/>
</dbReference>
<dbReference type="InterPro" id="IPR015943">
    <property type="entry name" value="WD40/YVTN_repeat-like_dom_sf"/>
</dbReference>
<dbReference type="InterPro" id="IPR001680">
    <property type="entry name" value="WD40_rpt"/>
</dbReference>
<dbReference type="InterPro" id="IPR036322">
    <property type="entry name" value="WD40_repeat_dom_sf"/>
</dbReference>
<dbReference type="Proteomes" id="UP000187209">
    <property type="component" value="Unassembled WGS sequence"/>
</dbReference>
<dbReference type="SMART" id="SM00320">
    <property type="entry name" value="WD40"/>
    <property type="match status" value="4"/>
</dbReference>
<dbReference type="Gene3D" id="2.130.10.10">
    <property type="entry name" value="YVTN repeat-like/Quinoprotein amine dehydrogenase"/>
    <property type="match status" value="2"/>
</dbReference>
<comment type="caution">
    <text evidence="2">The sequence shown here is derived from an EMBL/GenBank/DDBJ whole genome shotgun (WGS) entry which is preliminary data.</text>
</comment>
<dbReference type="GO" id="GO:0035091">
    <property type="term" value="F:phosphatidylinositol binding"/>
    <property type="evidence" value="ECO:0007669"/>
    <property type="project" value="InterPro"/>
</dbReference>
<dbReference type="Pfam" id="PF00787">
    <property type="entry name" value="PX"/>
    <property type="match status" value="1"/>
</dbReference>
<gene>
    <name evidence="2" type="ORF">SteCoe_18259</name>
</gene>
<proteinExistence type="predicted"/>
<sequence>MYSLKASIQGHYENTESIVYYTMTVRHLPSEKSWVCNRKLEEFHALYKSLSMKIPNLPYPPGMSMMGYINLYLWSPIPGLEIFITRLLDIEEIYSCEELIGFFDLSLHLDEFKSLKSECIYQFETRFPTHFLKCDQAVILAAATDKNTIHRMEQYLQKIGYAGSQMSLIYCISANNVWNYSTADLITSYEWSPELTILALGFDDGIVQFIRIKTELDHKEYELFQKRHIHGAGVKGIAMDYTDSKVFTCGDDSRLVISLLNNPETFSEVVLPFVPIQMRLSKQKDKVYLISGYKDIYIYDTDTLQLVKTLTIDFASYISTITITSTDIIIVGGRSGDISIYSSRNELLQKLCVNSEVIGICDWETRKVVVVGNKNGIVSFWNRNGEVVYMFQAHDSITAIEVNKDRLFTAGLDRKVKTWKIESLDFTSPS</sequence>
<reference evidence="2 3" key="1">
    <citation type="submission" date="2016-11" db="EMBL/GenBank/DDBJ databases">
        <title>The macronuclear genome of Stentor coeruleus: a giant cell with tiny introns.</title>
        <authorList>
            <person name="Slabodnick M."/>
            <person name="Ruby J.G."/>
            <person name="Reiff S.B."/>
            <person name="Swart E.C."/>
            <person name="Gosai S."/>
            <person name="Prabakaran S."/>
            <person name="Witkowska E."/>
            <person name="Larue G.E."/>
            <person name="Fisher S."/>
            <person name="Freeman R.M."/>
            <person name="Gunawardena J."/>
            <person name="Chu W."/>
            <person name="Stover N.A."/>
            <person name="Gregory B.D."/>
            <person name="Nowacki M."/>
            <person name="Derisi J."/>
            <person name="Roy S.W."/>
            <person name="Marshall W.F."/>
            <person name="Sood P."/>
        </authorList>
    </citation>
    <scope>NUCLEOTIDE SEQUENCE [LARGE SCALE GENOMIC DNA]</scope>
    <source>
        <strain evidence="2">WM001</strain>
    </source>
</reference>
<dbReference type="PANTHER" id="PTHR13743">
    <property type="entry name" value="BEIGE/BEACH-RELATED"/>
    <property type="match status" value="1"/>
</dbReference>
<dbReference type="SUPFAM" id="SSF50978">
    <property type="entry name" value="WD40 repeat-like"/>
    <property type="match status" value="1"/>
</dbReference>
<dbReference type="PROSITE" id="PS50195">
    <property type="entry name" value="PX"/>
    <property type="match status" value="1"/>
</dbReference>
<dbReference type="Pfam" id="PF00400">
    <property type="entry name" value="WD40"/>
    <property type="match status" value="1"/>
</dbReference>